<feature type="binding site" evidence="7">
    <location>
        <position position="230"/>
    </location>
    <ligand>
        <name>Zn(2+)</name>
        <dbReference type="ChEBI" id="CHEBI:29105"/>
        <label>1</label>
    </ligand>
</feature>
<keyword evidence="5 7" id="KW-0862">Zinc</keyword>
<dbReference type="GO" id="GO:0031072">
    <property type="term" value="F:heat shock protein binding"/>
    <property type="evidence" value="ECO:0007669"/>
    <property type="project" value="InterPro"/>
</dbReference>
<evidence type="ECO:0000259" key="10">
    <source>
        <dbReference type="PROSITE" id="PS51188"/>
    </source>
</evidence>
<feature type="domain" description="CR-type" evidence="10">
    <location>
        <begin position="157"/>
        <end position="239"/>
    </location>
</feature>
<dbReference type="Pfam" id="PF00226">
    <property type="entry name" value="DnaJ"/>
    <property type="match status" value="1"/>
</dbReference>
<keyword evidence="3 7" id="KW-0677">Repeat</keyword>
<comment type="cofactor">
    <cofactor evidence="7">
        <name>Zn(2+)</name>
        <dbReference type="ChEBI" id="CHEBI:29105"/>
    </cofactor>
    <text evidence="7">Binds 2 Zn(2+) ions per monomer.</text>
</comment>
<keyword evidence="12" id="KW-1185">Reference proteome</keyword>
<keyword evidence="6 7" id="KW-0143">Chaperone</keyword>
<dbReference type="GO" id="GO:0009408">
    <property type="term" value="P:response to heat"/>
    <property type="evidence" value="ECO:0007669"/>
    <property type="project" value="InterPro"/>
</dbReference>
<dbReference type="InterPro" id="IPR018253">
    <property type="entry name" value="DnaJ_domain_CS"/>
</dbReference>
<sequence length="389" mass="42672">MAEKRDYYEVLGVDRSADAKAIKKAYRKLAMKYHPDVNKEPDAEDKFKEINEAYEVLSDEEKRSAYDRFGFAGVDPSYGGGQGNPFAQGGFDFNDLFGQGGFSSGGYSGFGSGGFDDIFSSFFSGGGRSQTYQNNRPMQGEDRFMQMNIGFMDSVHGKTETISVNVDEPCPHCHGSGAEHPEDVEVCDKCHGTGTVYQNVRTMFGTMQQQVVCDKCHGKGETIKETCSTCKGTGYENKTVRIDVKIPAGIRDGQRIRVAGKGEAGLNGGPNGDLYIQVHVPEDPVFKRDGDDIFVTVPISAIDATLGATIEVPTVHGNVDLKIPEGTQPNQRFRLKGKGVISRAGTGDEFVEVRVEIPKKISKKERELYEQLKGTAAESPFEKFKNVFK</sequence>
<feature type="binding site" evidence="7">
    <location>
        <position position="227"/>
    </location>
    <ligand>
        <name>Zn(2+)</name>
        <dbReference type="ChEBI" id="CHEBI:29105"/>
        <label>1</label>
    </ligand>
</feature>
<dbReference type="Gene3D" id="1.10.287.110">
    <property type="entry name" value="DnaJ domain"/>
    <property type="match status" value="1"/>
</dbReference>
<feature type="repeat" description="CXXCXGXG motif" evidence="7">
    <location>
        <begin position="187"/>
        <end position="194"/>
    </location>
</feature>
<proteinExistence type="inferred from homology"/>
<comment type="domain">
    <text evidence="7">The J domain is necessary and sufficient to stimulate DnaK ATPase activity. Zinc center 1 plays an important role in the autonomous, DnaK-independent chaperone activity of DnaJ. Zinc center 2 is essential for interaction with DnaK and for DnaJ activity.</text>
</comment>
<dbReference type="InterPro" id="IPR012724">
    <property type="entry name" value="DnaJ"/>
</dbReference>
<dbReference type="Pfam" id="PF00684">
    <property type="entry name" value="DnaJ_CXXCXGXG"/>
    <property type="match status" value="1"/>
</dbReference>
<evidence type="ECO:0000313" key="12">
    <source>
        <dbReference type="Proteomes" id="UP000186341"/>
    </source>
</evidence>
<reference evidence="11 12" key="1">
    <citation type="submission" date="2016-11" db="EMBL/GenBank/DDBJ databases">
        <title>Description of two novel members of the family Erysipelotrichaceae: Ileibacterium lipovorans gen. nov., sp. nov. and Dubosiella newyorkensis, gen. nov., sp. nov.</title>
        <authorList>
            <person name="Cox L.M."/>
            <person name="Sohn J."/>
            <person name="Tyrrell K.L."/>
            <person name="Citron D.M."/>
            <person name="Lawson P.A."/>
            <person name="Patel N.B."/>
            <person name="Iizumi T."/>
            <person name="Perez-Perez G.I."/>
            <person name="Goldstein E.J."/>
            <person name="Blaser M.J."/>
        </authorList>
    </citation>
    <scope>NUCLEOTIDE SEQUENCE [LARGE SCALE GENOMIC DNA]</scope>
    <source>
        <strain evidence="11 12">NYU-BL-A3</strain>
    </source>
</reference>
<dbReference type="GO" id="GO:0042026">
    <property type="term" value="P:protein refolding"/>
    <property type="evidence" value="ECO:0007669"/>
    <property type="project" value="TreeGrafter"/>
</dbReference>
<dbReference type="InterPro" id="IPR008971">
    <property type="entry name" value="HSP40/DnaJ_pept-bd"/>
</dbReference>
<name>A0A1U7NCI4_9FIRM</name>
<dbReference type="GO" id="GO:0006260">
    <property type="term" value="P:DNA replication"/>
    <property type="evidence" value="ECO:0007669"/>
    <property type="project" value="UniProtKB-KW"/>
</dbReference>
<keyword evidence="4 7" id="KW-0863">Zinc-finger</keyword>
<dbReference type="GO" id="GO:0008270">
    <property type="term" value="F:zinc ion binding"/>
    <property type="evidence" value="ECO:0007669"/>
    <property type="project" value="UniProtKB-UniRule"/>
</dbReference>
<keyword evidence="7" id="KW-0346">Stress response</keyword>
<feature type="binding site" evidence="7">
    <location>
        <position position="190"/>
    </location>
    <ligand>
        <name>Zn(2+)</name>
        <dbReference type="ChEBI" id="CHEBI:29105"/>
        <label>2</label>
    </ligand>
</feature>
<keyword evidence="1 7" id="KW-0235">DNA replication</keyword>
<dbReference type="CDD" id="cd10747">
    <property type="entry name" value="DnaJ_C"/>
    <property type="match status" value="1"/>
</dbReference>
<dbReference type="PRINTS" id="PR00625">
    <property type="entry name" value="JDOMAIN"/>
</dbReference>
<evidence type="ECO:0000256" key="5">
    <source>
        <dbReference type="ARBA" id="ARBA00022833"/>
    </source>
</evidence>
<dbReference type="FunFam" id="2.60.260.20:FF:000005">
    <property type="entry name" value="Chaperone protein dnaJ 1, mitochondrial"/>
    <property type="match status" value="1"/>
</dbReference>
<dbReference type="SUPFAM" id="SSF57938">
    <property type="entry name" value="DnaJ/Hsp40 cysteine-rich domain"/>
    <property type="match status" value="1"/>
</dbReference>
<dbReference type="Pfam" id="PF01556">
    <property type="entry name" value="DnaJ_C"/>
    <property type="match status" value="1"/>
</dbReference>
<dbReference type="InterPro" id="IPR001305">
    <property type="entry name" value="HSP_DnaJ_Cys-rich_dom"/>
</dbReference>
<dbReference type="CDD" id="cd10719">
    <property type="entry name" value="DnaJ_zf"/>
    <property type="match status" value="1"/>
</dbReference>
<dbReference type="GO" id="GO:0051082">
    <property type="term" value="F:unfolded protein binding"/>
    <property type="evidence" value="ECO:0007669"/>
    <property type="project" value="UniProtKB-UniRule"/>
</dbReference>
<comment type="caution">
    <text evidence="11">The sequence shown here is derived from an EMBL/GenBank/DDBJ whole genome shotgun (WGS) entry which is preliminary data.</text>
</comment>
<dbReference type="PROSITE" id="PS00636">
    <property type="entry name" value="DNAJ_1"/>
    <property type="match status" value="1"/>
</dbReference>
<dbReference type="GeneID" id="82204039"/>
<dbReference type="InterPro" id="IPR001623">
    <property type="entry name" value="DnaJ_domain"/>
</dbReference>
<feature type="binding site" evidence="7">
    <location>
        <position position="213"/>
    </location>
    <ligand>
        <name>Zn(2+)</name>
        <dbReference type="ChEBI" id="CHEBI:29105"/>
        <label>2</label>
    </ligand>
</feature>
<feature type="repeat" description="CXXCXGXG motif" evidence="7">
    <location>
        <begin position="213"/>
        <end position="220"/>
    </location>
</feature>
<evidence type="ECO:0000256" key="3">
    <source>
        <dbReference type="ARBA" id="ARBA00022737"/>
    </source>
</evidence>
<dbReference type="InterPro" id="IPR036869">
    <property type="entry name" value="J_dom_sf"/>
</dbReference>
<dbReference type="SMART" id="SM00271">
    <property type="entry name" value="DnaJ"/>
    <property type="match status" value="1"/>
</dbReference>
<evidence type="ECO:0000256" key="7">
    <source>
        <dbReference type="HAMAP-Rule" id="MF_01152"/>
    </source>
</evidence>
<dbReference type="InterPro" id="IPR002939">
    <property type="entry name" value="DnaJ_C"/>
</dbReference>
<dbReference type="PANTHER" id="PTHR43096:SF52">
    <property type="entry name" value="DNAJ HOMOLOG 1, MITOCHONDRIAL-RELATED"/>
    <property type="match status" value="1"/>
</dbReference>
<keyword evidence="2 7" id="KW-0479">Metal-binding</keyword>
<evidence type="ECO:0000313" key="11">
    <source>
        <dbReference type="EMBL" id="OLU36088.1"/>
    </source>
</evidence>
<keyword evidence="7" id="KW-0963">Cytoplasm</keyword>
<comment type="similarity">
    <text evidence="7">Belongs to the DnaJ family.</text>
</comment>
<gene>
    <name evidence="7" type="primary">dnaJ</name>
    <name evidence="11" type="ORF">BO222_13065</name>
</gene>
<dbReference type="EMBL" id="MPJW01000291">
    <property type="protein sequence ID" value="OLU36088.1"/>
    <property type="molecule type" value="Genomic_DNA"/>
</dbReference>
<feature type="binding site" evidence="7">
    <location>
        <position position="170"/>
    </location>
    <ligand>
        <name>Zn(2+)</name>
        <dbReference type="ChEBI" id="CHEBI:29105"/>
        <label>1</label>
    </ligand>
</feature>
<accession>A0A1U7NCI4</accession>
<dbReference type="OrthoDB" id="9779889at2"/>
<dbReference type="CDD" id="cd06257">
    <property type="entry name" value="DnaJ"/>
    <property type="match status" value="1"/>
</dbReference>
<feature type="binding site" evidence="7">
    <location>
        <position position="216"/>
    </location>
    <ligand>
        <name>Zn(2+)</name>
        <dbReference type="ChEBI" id="CHEBI:29105"/>
        <label>2</label>
    </ligand>
</feature>
<dbReference type="PANTHER" id="PTHR43096">
    <property type="entry name" value="DNAJ HOMOLOG 1, MITOCHONDRIAL-RELATED"/>
    <property type="match status" value="1"/>
</dbReference>
<comment type="subcellular location">
    <subcellularLocation>
        <location evidence="7">Cytoplasm</location>
    </subcellularLocation>
</comment>
<dbReference type="SUPFAM" id="SSF49493">
    <property type="entry name" value="HSP40/DnaJ peptide-binding domain"/>
    <property type="match status" value="2"/>
</dbReference>
<dbReference type="NCBIfam" id="TIGR02349">
    <property type="entry name" value="DnaJ_bact"/>
    <property type="match status" value="1"/>
</dbReference>
<dbReference type="GO" id="GO:0005524">
    <property type="term" value="F:ATP binding"/>
    <property type="evidence" value="ECO:0007669"/>
    <property type="project" value="InterPro"/>
</dbReference>
<dbReference type="Gene3D" id="6.20.20.10">
    <property type="match status" value="2"/>
</dbReference>
<dbReference type="InterPro" id="IPR036410">
    <property type="entry name" value="HSP_DnaJ_Cys-rich_dom_sf"/>
</dbReference>
<evidence type="ECO:0000256" key="4">
    <source>
        <dbReference type="ARBA" id="ARBA00022771"/>
    </source>
</evidence>
<comment type="function">
    <text evidence="7">Participates actively in the response to hyperosmotic and heat shock by preventing the aggregation of stress-denatured proteins and by disaggregating proteins, also in an autonomous, DnaK-independent fashion. Unfolded proteins bind initially to DnaJ; upon interaction with the DnaJ-bound protein, DnaK hydrolyzes its bound ATP, resulting in the formation of a stable complex. GrpE releases ADP from DnaK; ATP binding to DnaK triggers the release of the substrate protein, thus completing the reaction cycle. Several rounds of ATP-dependent interactions between DnaJ, DnaK and GrpE are required for fully efficient folding. Also involved, together with DnaK and GrpE, in the DNA replication of plasmids through activation of initiation proteins.</text>
</comment>
<feature type="binding site" evidence="7">
    <location>
        <position position="173"/>
    </location>
    <ligand>
        <name>Zn(2+)</name>
        <dbReference type="ChEBI" id="CHEBI:29105"/>
        <label>1</label>
    </ligand>
</feature>
<evidence type="ECO:0000259" key="9">
    <source>
        <dbReference type="PROSITE" id="PS50076"/>
    </source>
</evidence>
<feature type="domain" description="J" evidence="9">
    <location>
        <begin position="6"/>
        <end position="70"/>
    </location>
</feature>
<dbReference type="RefSeq" id="WP_075821170.1">
    <property type="nucleotide sequence ID" value="NZ_CAJUTZ010000052.1"/>
</dbReference>
<dbReference type="NCBIfam" id="NF008035">
    <property type="entry name" value="PRK10767.1"/>
    <property type="match status" value="1"/>
</dbReference>
<dbReference type="Proteomes" id="UP000186341">
    <property type="component" value="Unassembled WGS sequence"/>
</dbReference>
<dbReference type="PROSITE" id="PS50076">
    <property type="entry name" value="DNAJ_2"/>
    <property type="match status" value="1"/>
</dbReference>
<dbReference type="PROSITE" id="PS51188">
    <property type="entry name" value="ZF_CR"/>
    <property type="match status" value="1"/>
</dbReference>
<evidence type="ECO:0000256" key="6">
    <source>
        <dbReference type="ARBA" id="ARBA00023186"/>
    </source>
</evidence>
<evidence type="ECO:0000256" key="2">
    <source>
        <dbReference type="ARBA" id="ARBA00022723"/>
    </source>
</evidence>
<evidence type="ECO:0000256" key="8">
    <source>
        <dbReference type="PROSITE-ProRule" id="PRU00546"/>
    </source>
</evidence>
<feature type="zinc finger region" description="CR-type" evidence="8">
    <location>
        <begin position="157"/>
        <end position="239"/>
    </location>
</feature>
<feature type="repeat" description="CXXCXGXG motif" evidence="7">
    <location>
        <begin position="227"/>
        <end position="234"/>
    </location>
</feature>
<feature type="binding site" evidence="7">
    <location>
        <position position="187"/>
    </location>
    <ligand>
        <name>Zn(2+)</name>
        <dbReference type="ChEBI" id="CHEBI:29105"/>
        <label>2</label>
    </ligand>
</feature>
<evidence type="ECO:0000256" key="1">
    <source>
        <dbReference type="ARBA" id="ARBA00022705"/>
    </source>
</evidence>
<organism evidence="11 12">
    <name type="scientific">Ileibacterium valens</name>
    <dbReference type="NCBI Taxonomy" id="1862668"/>
    <lineage>
        <taxon>Bacteria</taxon>
        <taxon>Bacillati</taxon>
        <taxon>Bacillota</taxon>
        <taxon>Erysipelotrichia</taxon>
        <taxon>Erysipelotrichales</taxon>
        <taxon>Erysipelotrichaceae</taxon>
        <taxon>Ileibacterium</taxon>
    </lineage>
</organism>
<protein>
    <recommendedName>
        <fullName evidence="7">Chaperone protein DnaJ</fullName>
    </recommendedName>
</protein>
<feature type="repeat" description="CXXCXGXG motif" evidence="7">
    <location>
        <begin position="170"/>
        <end position="177"/>
    </location>
</feature>
<dbReference type="HAMAP" id="MF_01152">
    <property type="entry name" value="DnaJ"/>
    <property type="match status" value="1"/>
</dbReference>
<comment type="subunit">
    <text evidence="7">Homodimer.</text>
</comment>
<dbReference type="GO" id="GO:0005737">
    <property type="term" value="C:cytoplasm"/>
    <property type="evidence" value="ECO:0007669"/>
    <property type="project" value="UniProtKB-SubCell"/>
</dbReference>
<dbReference type="AlphaFoldDB" id="A0A1U7NCI4"/>
<dbReference type="SUPFAM" id="SSF46565">
    <property type="entry name" value="Chaperone J-domain"/>
    <property type="match status" value="1"/>
</dbReference>
<dbReference type="Gene3D" id="2.60.260.20">
    <property type="entry name" value="Urease metallochaperone UreE, N-terminal domain"/>
    <property type="match status" value="2"/>
</dbReference>